<name>A0A9X2SQ63_9BACE</name>
<dbReference type="Gene3D" id="3.30.2310.20">
    <property type="entry name" value="RelE-like"/>
    <property type="match status" value="1"/>
</dbReference>
<evidence type="ECO:0000313" key="3">
    <source>
        <dbReference type="Proteomes" id="UP001143192"/>
    </source>
</evidence>
<dbReference type="SUPFAM" id="SSF143011">
    <property type="entry name" value="RelE-like"/>
    <property type="match status" value="1"/>
</dbReference>
<evidence type="ECO:0000313" key="2">
    <source>
        <dbReference type="EMBL" id="MCR6506839.1"/>
    </source>
</evidence>
<evidence type="ECO:0008006" key="4">
    <source>
        <dbReference type="Google" id="ProtNLM"/>
    </source>
</evidence>
<dbReference type="Proteomes" id="UP001143192">
    <property type="component" value="Unassembled WGS sequence"/>
</dbReference>
<accession>A0A9X2SQ63</accession>
<dbReference type="EMBL" id="JAMZEE010000002">
    <property type="protein sequence ID" value="MCR6506839.1"/>
    <property type="molecule type" value="Genomic_DNA"/>
</dbReference>
<dbReference type="EMBL" id="JAMZED010000001">
    <property type="protein sequence ID" value="MCR6503159.1"/>
    <property type="molecule type" value="Genomic_DNA"/>
</dbReference>
<reference evidence="1" key="1">
    <citation type="journal article" date="2022" name="Arch. Microbiol.">
        <title>Bacteroides muris sp. nov. isolated from the cecum of wild-derived house mice.</title>
        <authorList>
            <person name="Fokt H."/>
            <person name="Unni R."/>
            <person name="Repnik U."/>
            <person name="Schmitz R.A."/>
            <person name="Bramkamp M."/>
            <person name="Baines J.F."/>
            <person name="Unterweger D."/>
        </authorList>
    </citation>
    <scope>NUCLEOTIDE SEQUENCE</scope>
    <source>
        <strain evidence="1">KH365_2</strain>
        <strain evidence="2">KH569_7</strain>
    </source>
</reference>
<protein>
    <recommendedName>
        <fullName evidence="4">Type II toxin-antitoxin system RelE/ParE family toxin</fullName>
    </recommendedName>
</protein>
<reference evidence="1" key="2">
    <citation type="submission" date="2022-04" db="EMBL/GenBank/DDBJ databases">
        <authorList>
            <person name="Fokt H."/>
            <person name="Baines J."/>
        </authorList>
    </citation>
    <scope>NUCLEOTIDE SEQUENCE</scope>
    <source>
        <strain evidence="1">KH365_2</strain>
        <strain evidence="2">KH569_7</strain>
    </source>
</reference>
<dbReference type="RefSeq" id="WP_257930346.1">
    <property type="nucleotide sequence ID" value="NZ_JAMZED010000001.1"/>
</dbReference>
<dbReference type="InterPro" id="IPR035093">
    <property type="entry name" value="RelE/ParE_toxin_dom_sf"/>
</dbReference>
<dbReference type="AlphaFoldDB" id="A0A9X2SQ63"/>
<organism evidence="1 3">
    <name type="scientific">Bacteroides muris</name>
    <name type="common">ex Fokt et al. 2023</name>
    <dbReference type="NCBI Taxonomy" id="2937417"/>
    <lineage>
        <taxon>Bacteria</taxon>
        <taxon>Pseudomonadati</taxon>
        <taxon>Bacteroidota</taxon>
        <taxon>Bacteroidia</taxon>
        <taxon>Bacteroidales</taxon>
        <taxon>Bacteroidaceae</taxon>
        <taxon>Bacteroides</taxon>
    </lineage>
</organism>
<evidence type="ECO:0000313" key="1">
    <source>
        <dbReference type="EMBL" id="MCR6503159.1"/>
    </source>
</evidence>
<comment type="caution">
    <text evidence="1">The sequence shown here is derived from an EMBL/GenBank/DDBJ whole genome shotgun (WGS) entry which is preliminary data.</text>
</comment>
<gene>
    <name evidence="2" type="ORF">M1B78_01290</name>
    <name evidence="1" type="ORF">M1B79_00365</name>
</gene>
<proteinExistence type="predicted"/>
<dbReference type="Proteomes" id="UP001143810">
    <property type="component" value="Unassembled WGS sequence"/>
</dbReference>
<sequence length="100" mass="11736">MKASFSKSFIKSAEKLSGKVKESLRTAILEVEQAESIKEITDCKRLINYNHIYRIRIGSYRAFFIFHVQIVDDTVLFEYLLPKGEAYTKKTEKNLRQKDK</sequence>
<keyword evidence="3" id="KW-1185">Reference proteome</keyword>